<dbReference type="InterPro" id="IPR058533">
    <property type="entry name" value="Cation_efflux_TM"/>
</dbReference>
<accession>A0A3M7SS92</accession>
<dbReference type="InterPro" id="IPR027469">
    <property type="entry name" value="Cation_efflux_TMD_sf"/>
</dbReference>
<dbReference type="InterPro" id="IPR002524">
    <property type="entry name" value="Cation_efflux"/>
</dbReference>
<name>A0A3M7SS92_BRAPC</name>
<evidence type="ECO:0000259" key="11">
    <source>
        <dbReference type="Pfam" id="PF16916"/>
    </source>
</evidence>
<feature type="domain" description="Cation efflux protein transmembrane" evidence="10">
    <location>
        <begin position="101"/>
        <end position="361"/>
    </location>
</feature>
<evidence type="ECO:0000256" key="9">
    <source>
        <dbReference type="SAM" id="Phobius"/>
    </source>
</evidence>
<keyword evidence="13" id="KW-1185">Reference proteome</keyword>
<dbReference type="SUPFAM" id="SSF161111">
    <property type="entry name" value="Cation efflux protein transmembrane domain-like"/>
    <property type="match status" value="1"/>
</dbReference>
<feature type="transmembrane region" description="Helical" evidence="9">
    <location>
        <begin position="171"/>
        <end position="198"/>
    </location>
</feature>
<dbReference type="GO" id="GO:0005886">
    <property type="term" value="C:plasma membrane"/>
    <property type="evidence" value="ECO:0007669"/>
    <property type="project" value="TreeGrafter"/>
</dbReference>
<organism evidence="12 13">
    <name type="scientific">Brachionus plicatilis</name>
    <name type="common">Marine rotifer</name>
    <name type="synonym">Brachionus muelleri</name>
    <dbReference type="NCBI Taxonomy" id="10195"/>
    <lineage>
        <taxon>Eukaryota</taxon>
        <taxon>Metazoa</taxon>
        <taxon>Spiralia</taxon>
        <taxon>Gnathifera</taxon>
        <taxon>Rotifera</taxon>
        <taxon>Eurotatoria</taxon>
        <taxon>Monogononta</taxon>
        <taxon>Pseudotrocha</taxon>
        <taxon>Ploima</taxon>
        <taxon>Brachionidae</taxon>
        <taxon>Brachionus</taxon>
    </lineage>
</organism>
<dbReference type="Pfam" id="PF16916">
    <property type="entry name" value="ZT_dimer"/>
    <property type="match status" value="1"/>
</dbReference>
<feature type="transmembrane region" description="Helical" evidence="9">
    <location>
        <begin position="332"/>
        <end position="353"/>
    </location>
</feature>
<protein>
    <submittedName>
        <fullName evidence="12">Zinc transporter</fullName>
    </submittedName>
</protein>
<comment type="similarity">
    <text evidence="2">Belongs to the cation diffusion facilitator (CDF) transporter (TC 2.A.4) family. SLC30A subfamily.</text>
</comment>
<dbReference type="PANTHER" id="PTHR11562">
    <property type="entry name" value="CATION EFFLUX PROTEIN/ ZINC TRANSPORTER"/>
    <property type="match status" value="1"/>
</dbReference>
<keyword evidence="6 9" id="KW-1133">Transmembrane helix</keyword>
<dbReference type="GO" id="GO:0010043">
    <property type="term" value="P:response to zinc ion"/>
    <property type="evidence" value="ECO:0007669"/>
    <property type="project" value="TreeGrafter"/>
</dbReference>
<keyword evidence="5" id="KW-0864">Zinc transport</keyword>
<dbReference type="InterPro" id="IPR050681">
    <property type="entry name" value="CDF/SLC30A"/>
</dbReference>
<dbReference type="SUPFAM" id="SSF160240">
    <property type="entry name" value="Cation efflux protein cytoplasmic domain-like"/>
    <property type="match status" value="1"/>
</dbReference>
<evidence type="ECO:0000259" key="10">
    <source>
        <dbReference type="Pfam" id="PF01545"/>
    </source>
</evidence>
<sequence>MLHLKEKLKRVPSFKSNILSQNIELDENKSHNIDIGLVSDLNQSRHLFNQDDDDDVPMLNPNYEPDNAAETQPCPSLLESDHCHVYKEKNGKNNRVVWRKLITVLVLCVFFMILEIIGGIMAQSISIQTDAAHMAADIAGFFFSIMALYVSNKQPTRRMSYGYHRGEVLGALFSTLVIWVLTGVLVYLAAVRVIYLDFDIEPKIMVITASCGIVFNIIMYFVLHTDICINGIKLKHHGHSHSGDGHGHGHGHGHSHSAKQQTVLNVPINDNFSQIGILDGDMSADDGEPVAVDDSNNINLRAAAIHVIGDFIQSVGVLIAAVIIYIKPEYKLADPICTFIFSVLVVLTTAPIIKDIFFVLMEALPVNVDYDSVVRDLCHIPNVRKAHNLHIWCLTMDKIALSVHLAIERETDTQEVLAQANQILRSKYKIDRTTIQVEYFKSGMDSCEQCKLPS</sequence>
<dbReference type="NCBIfam" id="TIGR01297">
    <property type="entry name" value="CDF"/>
    <property type="match status" value="1"/>
</dbReference>
<proteinExistence type="inferred from homology"/>
<feature type="domain" description="Cation efflux protein cytoplasmic" evidence="11">
    <location>
        <begin position="367"/>
        <end position="438"/>
    </location>
</feature>
<evidence type="ECO:0000256" key="4">
    <source>
        <dbReference type="ARBA" id="ARBA00022692"/>
    </source>
</evidence>
<dbReference type="GO" id="GO:0005385">
    <property type="term" value="F:zinc ion transmembrane transporter activity"/>
    <property type="evidence" value="ECO:0007669"/>
    <property type="project" value="TreeGrafter"/>
</dbReference>
<evidence type="ECO:0000256" key="5">
    <source>
        <dbReference type="ARBA" id="ARBA00022906"/>
    </source>
</evidence>
<dbReference type="OrthoDB" id="9944568at2759"/>
<evidence type="ECO:0000256" key="3">
    <source>
        <dbReference type="ARBA" id="ARBA00022448"/>
    </source>
</evidence>
<dbReference type="EMBL" id="REGN01000846">
    <property type="protein sequence ID" value="RNA38616.1"/>
    <property type="molecule type" value="Genomic_DNA"/>
</dbReference>
<evidence type="ECO:0000256" key="2">
    <source>
        <dbReference type="ARBA" id="ARBA00008873"/>
    </source>
</evidence>
<evidence type="ECO:0000256" key="6">
    <source>
        <dbReference type="ARBA" id="ARBA00022989"/>
    </source>
</evidence>
<keyword evidence="4 9" id="KW-0812">Transmembrane</keyword>
<evidence type="ECO:0000313" key="13">
    <source>
        <dbReference type="Proteomes" id="UP000276133"/>
    </source>
</evidence>
<feature type="transmembrane region" description="Helical" evidence="9">
    <location>
        <begin position="131"/>
        <end position="150"/>
    </location>
</feature>
<keyword evidence="8 9" id="KW-0472">Membrane</keyword>
<feature type="transmembrane region" description="Helical" evidence="9">
    <location>
        <begin position="204"/>
        <end position="223"/>
    </location>
</feature>
<keyword evidence="5" id="KW-0862">Zinc</keyword>
<evidence type="ECO:0000256" key="8">
    <source>
        <dbReference type="ARBA" id="ARBA00023136"/>
    </source>
</evidence>
<gene>
    <name evidence="12" type="ORF">BpHYR1_012060</name>
</gene>
<comment type="subcellular location">
    <subcellularLocation>
        <location evidence="1">Membrane</location>
        <topology evidence="1">Multi-pass membrane protein</topology>
    </subcellularLocation>
</comment>
<evidence type="ECO:0000256" key="1">
    <source>
        <dbReference type="ARBA" id="ARBA00004141"/>
    </source>
</evidence>
<dbReference type="STRING" id="10195.A0A3M7SS92"/>
<dbReference type="InterPro" id="IPR027470">
    <property type="entry name" value="Cation_efflux_CTD"/>
</dbReference>
<dbReference type="PANTHER" id="PTHR11562:SF84">
    <property type="entry name" value="LD05335P"/>
    <property type="match status" value="1"/>
</dbReference>
<dbReference type="Gene3D" id="1.20.1510.10">
    <property type="entry name" value="Cation efflux protein transmembrane domain"/>
    <property type="match status" value="1"/>
</dbReference>
<feature type="transmembrane region" description="Helical" evidence="9">
    <location>
        <begin position="303"/>
        <end position="326"/>
    </location>
</feature>
<dbReference type="Proteomes" id="UP000276133">
    <property type="component" value="Unassembled WGS sequence"/>
</dbReference>
<evidence type="ECO:0000313" key="12">
    <source>
        <dbReference type="EMBL" id="RNA38616.1"/>
    </source>
</evidence>
<comment type="caution">
    <text evidence="12">The sequence shown here is derived from an EMBL/GenBank/DDBJ whole genome shotgun (WGS) entry which is preliminary data.</text>
</comment>
<keyword evidence="3" id="KW-0813">Transport</keyword>
<feature type="transmembrane region" description="Helical" evidence="9">
    <location>
        <begin position="101"/>
        <end position="125"/>
    </location>
</feature>
<dbReference type="AlphaFoldDB" id="A0A3M7SS92"/>
<dbReference type="Pfam" id="PF01545">
    <property type="entry name" value="Cation_efflux"/>
    <property type="match status" value="1"/>
</dbReference>
<dbReference type="InterPro" id="IPR036837">
    <property type="entry name" value="Cation_efflux_CTD_sf"/>
</dbReference>
<keyword evidence="7" id="KW-0406">Ion transport</keyword>
<evidence type="ECO:0000256" key="7">
    <source>
        <dbReference type="ARBA" id="ARBA00023065"/>
    </source>
</evidence>
<reference evidence="12 13" key="1">
    <citation type="journal article" date="2018" name="Sci. Rep.">
        <title>Genomic signatures of local adaptation to the degree of environmental predictability in rotifers.</title>
        <authorList>
            <person name="Franch-Gras L."/>
            <person name="Hahn C."/>
            <person name="Garcia-Roger E.M."/>
            <person name="Carmona M.J."/>
            <person name="Serra M."/>
            <person name="Gomez A."/>
        </authorList>
    </citation>
    <scope>NUCLEOTIDE SEQUENCE [LARGE SCALE GENOMIC DNA]</scope>
    <source>
        <strain evidence="12">HYR1</strain>
    </source>
</reference>